<dbReference type="Proteomes" id="UP001583280">
    <property type="component" value="Unassembled WGS sequence"/>
</dbReference>
<organism evidence="3 4">
    <name type="scientific">Ceratocystis pirilliformis</name>
    <dbReference type="NCBI Taxonomy" id="259994"/>
    <lineage>
        <taxon>Eukaryota</taxon>
        <taxon>Fungi</taxon>
        <taxon>Dikarya</taxon>
        <taxon>Ascomycota</taxon>
        <taxon>Pezizomycotina</taxon>
        <taxon>Sordariomycetes</taxon>
        <taxon>Hypocreomycetidae</taxon>
        <taxon>Microascales</taxon>
        <taxon>Ceratocystidaceae</taxon>
        <taxon>Ceratocystis</taxon>
    </lineage>
</organism>
<dbReference type="InterPro" id="IPR058645">
    <property type="entry name" value="NTF2-like_dom_7"/>
</dbReference>
<gene>
    <name evidence="3" type="ORF">Cpir12675_006050</name>
</gene>
<evidence type="ECO:0000313" key="3">
    <source>
        <dbReference type="EMBL" id="KAL1888766.1"/>
    </source>
</evidence>
<dbReference type="PROSITE" id="PS51257">
    <property type="entry name" value="PROKAR_LIPOPROTEIN"/>
    <property type="match status" value="1"/>
</dbReference>
<evidence type="ECO:0000259" key="2">
    <source>
        <dbReference type="Pfam" id="PF26534"/>
    </source>
</evidence>
<evidence type="ECO:0000256" key="1">
    <source>
        <dbReference type="SAM" id="SignalP"/>
    </source>
</evidence>
<proteinExistence type="predicted"/>
<sequence>MRFNFSVASLVTLACSALAAASPACKCLTKTDSTELVDAYARMIGAFNSEDAARYLTEDFHSYSQSINTFLNPVNPSDDYTFNRTSFEFAQMNQPGTPLEIVSTPVVDCTHVSFIWTSTFGVGRKARGITILSTVQVDGQWRINRFDVEFNSLNWAYNMGQYYCLFGAAVGNATVCGAPPAAGNLI</sequence>
<keyword evidence="1" id="KW-0732">Signal</keyword>
<dbReference type="Pfam" id="PF26534">
    <property type="entry name" value="NTF2_7"/>
    <property type="match status" value="1"/>
</dbReference>
<protein>
    <recommendedName>
        <fullName evidence="2">NTF2-like domain-containing protein</fullName>
    </recommendedName>
</protein>
<accession>A0ABR3YKH4</accession>
<evidence type="ECO:0000313" key="4">
    <source>
        <dbReference type="Proteomes" id="UP001583280"/>
    </source>
</evidence>
<name>A0ABR3YKH4_9PEZI</name>
<feature type="domain" description="NTF2-like" evidence="2">
    <location>
        <begin position="26"/>
        <end position="161"/>
    </location>
</feature>
<dbReference type="EMBL" id="JAWDJO010000245">
    <property type="protein sequence ID" value="KAL1888766.1"/>
    <property type="molecule type" value="Genomic_DNA"/>
</dbReference>
<reference evidence="3 4" key="1">
    <citation type="journal article" date="2024" name="IMA Fungus">
        <title>IMA Genome - F19 : A genome assembly and annotation guide to empower mycologists, including annotated draft genome sequences of Ceratocystis pirilliformis, Diaporthe australafricana, Fusarium ophioides, Paecilomyces lecythidis, and Sporothrix stenoceras.</title>
        <authorList>
            <person name="Aylward J."/>
            <person name="Wilson A.M."/>
            <person name="Visagie C.M."/>
            <person name="Spraker J."/>
            <person name="Barnes I."/>
            <person name="Buitendag C."/>
            <person name="Ceriani C."/>
            <person name="Del Mar Angel L."/>
            <person name="du Plessis D."/>
            <person name="Fuchs T."/>
            <person name="Gasser K."/>
            <person name="Kramer D."/>
            <person name="Li W."/>
            <person name="Munsamy K."/>
            <person name="Piso A."/>
            <person name="Price J.L."/>
            <person name="Sonnekus B."/>
            <person name="Thomas C."/>
            <person name="van der Nest A."/>
            <person name="van Dijk A."/>
            <person name="van Heerden A."/>
            <person name="van Vuuren N."/>
            <person name="Yilmaz N."/>
            <person name="Duong T.A."/>
            <person name="van der Merwe N.A."/>
            <person name="Wingfield M.J."/>
            <person name="Wingfield B.D."/>
        </authorList>
    </citation>
    <scope>NUCLEOTIDE SEQUENCE [LARGE SCALE GENOMIC DNA]</scope>
    <source>
        <strain evidence="3 4">CMW 12675</strain>
    </source>
</reference>
<keyword evidence="4" id="KW-1185">Reference proteome</keyword>
<feature type="signal peptide" evidence="1">
    <location>
        <begin position="1"/>
        <end position="21"/>
    </location>
</feature>
<comment type="caution">
    <text evidence="3">The sequence shown here is derived from an EMBL/GenBank/DDBJ whole genome shotgun (WGS) entry which is preliminary data.</text>
</comment>
<feature type="chain" id="PRO_5047522832" description="NTF2-like domain-containing protein" evidence="1">
    <location>
        <begin position="22"/>
        <end position="186"/>
    </location>
</feature>